<keyword evidence="2" id="KW-0732">Signal</keyword>
<evidence type="ECO:0000313" key="8">
    <source>
        <dbReference type="Proteomes" id="UP000282741"/>
    </source>
</evidence>
<dbReference type="InterPro" id="IPR008929">
    <property type="entry name" value="Chondroitin_lyas"/>
</dbReference>
<dbReference type="SUPFAM" id="SSF48230">
    <property type="entry name" value="Chondroitin AC/alginate lyase"/>
    <property type="match status" value="1"/>
</dbReference>
<evidence type="ECO:0000256" key="2">
    <source>
        <dbReference type="ARBA" id="ARBA00022729"/>
    </source>
</evidence>
<dbReference type="InterPro" id="IPR012480">
    <property type="entry name" value="Hepar_II_III_C"/>
</dbReference>
<evidence type="ECO:0008006" key="9">
    <source>
        <dbReference type="Google" id="ProtNLM"/>
    </source>
</evidence>
<keyword evidence="3" id="KW-0574">Periplasm</keyword>
<evidence type="ECO:0000256" key="1">
    <source>
        <dbReference type="ARBA" id="ARBA00004418"/>
    </source>
</evidence>
<dbReference type="AlphaFoldDB" id="A0AAN1RXN8"/>
<feature type="domain" description="Heparinase II/III-like C-terminal" evidence="5">
    <location>
        <begin position="303"/>
        <end position="497"/>
    </location>
</feature>
<reference evidence="8" key="1">
    <citation type="submission" date="2017-10" db="EMBL/GenBank/DDBJ databases">
        <title>Whole genome sequencing of various Bordetella species.</title>
        <authorList>
            <person name="Weigand M.R."/>
            <person name="Loparev V."/>
            <person name="Peng Y."/>
            <person name="Bowden K.E."/>
            <person name="Tondella M.L."/>
            <person name="Williams M.M."/>
        </authorList>
    </citation>
    <scope>NUCLEOTIDE SEQUENCE [LARGE SCALE GENOMIC DNA]</scope>
    <source>
        <strain evidence="8">H720</strain>
    </source>
</reference>
<evidence type="ECO:0000259" key="6">
    <source>
        <dbReference type="Pfam" id="PF16889"/>
    </source>
</evidence>
<protein>
    <recommendedName>
        <fullName evidence="9">Heparin-sulfate lyase</fullName>
    </recommendedName>
</protein>
<dbReference type="Gene3D" id="2.70.98.70">
    <property type="match status" value="1"/>
</dbReference>
<dbReference type="KEGG" id="bhz:ACR54_03884"/>
<feature type="domain" description="Heparin-sulfate lyase N-terminal" evidence="6">
    <location>
        <begin position="29"/>
        <end position="230"/>
    </location>
</feature>
<dbReference type="PANTHER" id="PTHR39210">
    <property type="entry name" value="HEPARIN-SULFATE LYASE"/>
    <property type="match status" value="1"/>
</dbReference>
<dbReference type="Pfam" id="PF16889">
    <property type="entry name" value="Hepar_II_III_N"/>
    <property type="match status" value="1"/>
</dbReference>
<evidence type="ECO:0000256" key="4">
    <source>
        <dbReference type="ARBA" id="ARBA00023239"/>
    </source>
</evidence>
<keyword evidence="4" id="KW-0456">Lyase</keyword>
<evidence type="ECO:0000259" key="5">
    <source>
        <dbReference type="Pfam" id="PF07940"/>
    </source>
</evidence>
<comment type="subcellular location">
    <subcellularLocation>
        <location evidence="1">Periplasm</location>
    </subcellularLocation>
</comment>
<dbReference type="RefSeq" id="WP_080666531.1">
    <property type="nucleotide sequence ID" value="NZ_CP012076.1"/>
</dbReference>
<dbReference type="GO" id="GO:0042597">
    <property type="term" value="C:periplasmic space"/>
    <property type="evidence" value="ECO:0007669"/>
    <property type="project" value="UniProtKB-SubCell"/>
</dbReference>
<gene>
    <name evidence="7" type="ORF">CS347_11855</name>
</gene>
<evidence type="ECO:0000313" key="7">
    <source>
        <dbReference type="EMBL" id="AZW17408.1"/>
    </source>
</evidence>
<dbReference type="EMBL" id="CP024172">
    <property type="protein sequence ID" value="AZW17408.1"/>
    <property type="molecule type" value="Genomic_DNA"/>
</dbReference>
<dbReference type="InterPro" id="IPR031680">
    <property type="entry name" value="Hepar_II_III_N"/>
</dbReference>
<dbReference type="Proteomes" id="UP000282741">
    <property type="component" value="Chromosome"/>
</dbReference>
<dbReference type="PANTHER" id="PTHR39210:SF1">
    <property type="entry name" value="HEPARIN-SULFATE LYASE"/>
    <property type="match status" value="1"/>
</dbReference>
<sequence>MYPYEDLSNGTPAKTLGAARKILLEGWTRRSYPIVKLTDDIPWKLSSQDERAWNFLIHCLDMLDNLLKAHSITGDRRFLEPCLKVAAAWVTEHSDLDSSEISPLAWYDMAVGIRAYRLSYLYDAADATGELDDADKRLLWNSILQHAEYLSNDKNIAFHNNHGYYQVAGQIAMGRRFASKSPIMAEALDQGRSRLVDMLDQQFTREGVHREHSPDYHRMVYDTLKALVESKLIVDDNIIERAMQIEVALSWFVQPNLRLVNFGDSDSRLMTRSPSDAQMKWSTPEMRFWVSEGRVGVPPTQLTRTFAESGYWIARKPGGAIKDTLNYSYLALNAAFHSRTHKHADDLSFSWSDYGAPILVDAGRYGYIGKVEKGSELWASGHWYSDPWRIYCESTRAHNALEFDDRNYLRKGVKPYGSALLRTGETDSGVVFAEAECKHFSSLRHSRCLFFKPGEWLLVYDWFRDNVDAKHSVKQWFHLGHELELLQDEQQYSVFVPRSSRPLRIASLLAEPRPSRTIIGEEEPVIQGWWSGQERDVVPNYAFHYGLKDVSTGTFATLFAFSKELTPDTAWSKVNVSGRKGQFRWRDATTIHELRIDRPESGDMQVSYSVR</sequence>
<evidence type="ECO:0000256" key="3">
    <source>
        <dbReference type="ARBA" id="ARBA00022764"/>
    </source>
</evidence>
<name>A0AAN1RXN8_9BORD</name>
<accession>A0AAN1RXN8</accession>
<dbReference type="GO" id="GO:0016829">
    <property type="term" value="F:lyase activity"/>
    <property type="evidence" value="ECO:0007669"/>
    <property type="project" value="UniProtKB-KW"/>
</dbReference>
<dbReference type="Gene3D" id="1.50.10.100">
    <property type="entry name" value="Chondroitin AC/alginate lyase"/>
    <property type="match status" value="1"/>
</dbReference>
<organism evidence="7 8">
    <name type="scientific">Bordetella hinzii</name>
    <dbReference type="NCBI Taxonomy" id="103855"/>
    <lineage>
        <taxon>Bacteria</taxon>
        <taxon>Pseudomonadati</taxon>
        <taxon>Pseudomonadota</taxon>
        <taxon>Betaproteobacteria</taxon>
        <taxon>Burkholderiales</taxon>
        <taxon>Alcaligenaceae</taxon>
        <taxon>Bordetella</taxon>
    </lineage>
</organism>
<dbReference type="Pfam" id="PF07940">
    <property type="entry name" value="Hepar_II_III_C"/>
    <property type="match status" value="1"/>
</dbReference>
<proteinExistence type="predicted"/>